<accession>A0A4Z2J8M9</accession>
<gene>
    <name evidence="2" type="ORF">EYF80_003902</name>
</gene>
<dbReference type="AlphaFoldDB" id="A0A4Z2J8M9"/>
<proteinExistence type="predicted"/>
<name>A0A4Z2J8M9_9TELE</name>
<reference evidence="2 3" key="1">
    <citation type="submission" date="2019-03" db="EMBL/GenBank/DDBJ databases">
        <title>First draft genome of Liparis tanakae, snailfish: a comprehensive survey of snailfish specific genes.</title>
        <authorList>
            <person name="Kim W."/>
            <person name="Song I."/>
            <person name="Jeong J.-H."/>
            <person name="Kim D."/>
            <person name="Kim S."/>
            <person name="Ryu S."/>
            <person name="Song J.Y."/>
            <person name="Lee S.K."/>
        </authorList>
    </citation>
    <scope>NUCLEOTIDE SEQUENCE [LARGE SCALE GENOMIC DNA]</scope>
    <source>
        <tissue evidence="2">Muscle</tissue>
    </source>
</reference>
<sequence length="245" mass="26533">MAELLNTELFALFSVYHLFWDISSGSGLQEVGVRDLKLASTHENIRRTDVTSSKLPARVRLDVVFDLGAESGEGGDVLGSVGARQRPPAHLLQALRALPAVRRRQLAGRAGVVGEQAEERREGPVAAAQAEEQVAQLHADARRAVGAPNHKAFLKNPLRTVVSPYFLIHISTAADSPDEEGARRRPREEAVRRPHGHRPPVVAAVLQLLVVGSGGHSEDPINPSHLFWGLFEGHNPQVGKQTGPD</sequence>
<feature type="region of interest" description="Disordered" evidence="1">
    <location>
        <begin position="175"/>
        <end position="198"/>
    </location>
</feature>
<feature type="compositionally biased region" description="Basic and acidic residues" evidence="1">
    <location>
        <begin position="180"/>
        <end position="192"/>
    </location>
</feature>
<evidence type="ECO:0000313" key="2">
    <source>
        <dbReference type="EMBL" id="TNN86058.1"/>
    </source>
</evidence>
<comment type="caution">
    <text evidence="2">The sequence shown here is derived from an EMBL/GenBank/DDBJ whole genome shotgun (WGS) entry which is preliminary data.</text>
</comment>
<evidence type="ECO:0000313" key="3">
    <source>
        <dbReference type="Proteomes" id="UP000314294"/>
    </source>
</evidence>
<dbReference type="Proteomes" id="UP000314294">
    <property type="component" value="Unassembled WGS sequence"/>
</dbReference>
<dbReference type="EMBL" id="SRLO01000018">
    <property type="protein sequence ID" value="TNN86058.1"/>
    <property type="molecule type" value="Genomic_DNA"/>
</dbReference>
<organism evidence="2 3">
    <name type="scientific">Liparis tanakae</name>
    <name type="common">Tanaka's snailfish</name>
    <dbReference type="NCBI Taxonomy" id="230148"/>
    <lineage>
        <taxon>Eukaryota</taxon>
        <taxon>Metazoa</taxon>
        <taxon>Chordata</taxon>
        <taxon>Craniata</taxon>
        <taxon>Vertebrata</taxon>
        <taxon>Euteleostomi</taxon>
        <taxon>Actinopterygii</taxon>
        <taxon>Neopterygii</taxon>
        <taxon>Teleostei</taxon>
        <taxon>Neoteleostei</taxon>
        <taxon>Acanthomorphata</taxon>
        <taxon>Eupercaria</taxon>
        <taxon>Perciformes</taxon>
        <taxon>Cottioidei</taxon>
        <taxon>Cottales</taxon>
        <taxon>Liparidae</taxon>
        <taxon>Liparis</taxon>
    </lineage>
</organism>
<protein>
    <submittedName>
        <fullName evidence="2">Uncharacterized protein</fullName>
    </submittedName>
</protein>
<evidence type="ECO:0000256" key="1">
    <source>
        <dbReference type="SAM" id="MobiDB-lite"/>
    </source>
</evidence>
<keyword evidence="3" id="KW-1185">Reference proteome</keyword>